<dbReference type="OrthoDB" id="421993at2759"/>
<dbReference type="EMBL" id="JAGTJQ010000013">
    <property type="protein sequence ID" value="KAH7014150.1"/>
    <property type="molecule type" value="Genomic_DNA"/>
</dbReference>
<dbReference type="InterPro" id="IPR036928">
    <property type="entry name" value="AS_sf"/>
</dbReference>
<keyword evidence="5" id="KW-1185">Reference proteome</keyword>
<dbReference type="InterPro" id="IPR020556">
    <property type="entry name" value="Amidase_CS"/>
</dbReference>
<gene>
    <name evidence="4" type="ORF">B0I36DRAFT_338316</name>
</gene>
<dbReference type="InterPro" id="IPR023631">
    <property type="entry name" value="Amidase_dom"/>
</dbReference>
<dbReference type="InterPro" id="IPR000120">
    <property type="entry name" value="Amidase"/>
</dbReference>
<organism evidence="4 5">
    <name type="scientific">Microdochium trichocladiopsis</name>
    <dbReference type="NCBI Taxonomy" id="1682393"/>
    <lineage>
        <taxon>Eukaryota</taxon>
        <taxon>Fungi</taxon>
        <taxon>Dikarya</taxon>
        <taxon>Ascomycota</taxon>
        <taxon>Pezizomycotina</taxon>
        <taxon>Sordariomycetes</taxon>
        <taxon>Xylariomycetidae</taxon>
        <taxon>Xylariales</taxon>
        <taxon>Microdochiaceae</taxon>
        <taxon>Microdochium</taxon>
    </lineage>
</organism>
<feature type="region of interest" description="Disordered" evidence="2">
    <location>
        <begin position="76"/>
        <end position="120"/>
    </location>
</feature>
<evidence type="ECO:0000256" key="1">
    <source>
        <dbReference type="ARBA" id="ARBA00009199"/>
    </source>
</evidence>
<evidence type="ECO:0000313" key="4">
    <source>
        <dbReference type="EMBL" id="KAH7014150.1"/>
    </source>
</evidence>
<reference evidence="4" key="1">
    <citation type="journal article" date="2021" name="Nat. Commun.">
        <title>Genetic determinants of endophytism in the Arabidopsis root mycobiome.</title>
        <authorList>
            <person name="Mesny F."/>
            <person name="Miyauchi S."/>
            <person name="Thiergart T."/>
            <person name="Pickel B."/>
            <person name="Atanasova L."/>
            <person name="Karlsson M."/>
            <person name="Huettel B."/>
            <person name="Barry K.W."/>
            <person name="Haridas S."/>
            <person name="Chen C."/>
            <person name="Bauer D."/>
            <person name="Andreopoulos W."/>
            <person name="Pangilinan J."/>
            <person name="LaButti K."/>
            <person name="Riley R."/>
            <person name="Lipzen A."/>
            <person name="Clum A."/>
            <person name="Drula E."/>
            <person name="Henrissat B."/>
            <person name="Kohler A."/>
            <person name="Grigoriev I.V."/>
            <person name="Martin F.M."/>
            <person name="Hacquard S."/>
        </authorList>
    </citation>
    <scope>NUCLEOTIDE SEQUENCE</scope>
    <source>
        <strain evidence="4">MPI-CAGE-CH-0230</strain>
    </source>
</reference>
<dbReference type="PANTHER" id="PTHR11895">
    <property type="entry name" value="TRANSAMIDASE"/>
    <property type="match status" value="1"/>
</dbReference>
<dbReference type="AlphaFoldDB" id="A0A9P8XRI4"/>
<evidence type="ECO:0000259" key="3">
    <source>
        <dbReference type="Pfam" id="PF01425"/>
    </source>
</evidence>
<feature type="domain" description="Amidase" evidence="3">
    <location>
        <begin position="166"/>
        <end position="623"/>
    </location>
</feature>
<comment type="caution">
    <text evidence="4">The sequence shown here is derived from an EMBL/GenBank/DDBJ whole genome shotgun (WGS) entry which is preliminary data.</text>
</comment>
<evidence type="ECO:0000313" key="5">
    <source>
        <dbReference type="Proteomes" id="UP000756346"/>
    </source>
</evidence>
<dbReference type="PROSITE" id="PS00571">
    <property type="entry name" value="AMIDASES"/>
    <property type="match status" value="1"/>
</dbReference>
<proteinExistence type="inferred from homology"/>
<evidence type="ECO:0000256" key="2">
    <source>
        <dbReference type="SAM" id="MobiDB-lite"/>
    </source>
</evidence>
<dbReference type="Proteomes" id="UP000756346">
    <property type="component" value="Unassembled WGS sequence"/>
</dbReference>
<dbReference type="Pfam" id="PF01425">
    <property type="entry name" value="Amidase"/>
    <property type="match status" value="1"/>
</dbReference>
<dbReference type="PANTHER" id="PTHR11895:SF67">
    <property type="entry name" value="AMIDASE DOMAIN-CONTAINING PROTEIN"/>
    <property type="match status" value="1"/>
</dbReference>
<comment type="similarity">
    <text evidence="1">Belongs to the amidase family.</text>
</comment>
<dbReference type="SUPFAM" id="SSF75304">
    <property type="entry name" value="Amidase signature (AS) enzymes"/>
    <property type="match status" value="1"/>
</dbReference>
<protein>
    <submittedName>
        <fullName evidence="4">Amidase</fullName>
    </submittedName>
</protein>
<accession>A0A9P8XRI4</accession>
<dbReference type="GO" id="GO:0003824">
    <property type="term" value="F:catalytic activity"/>
    <property type="evidence" value="ECO:0007669"/>
    <property type="project" value="InterPro"/>
</dbReference>
<name>A0A9P8XRI4_9PEZI</name>
<dbReference type="GeneID" id="70185286"/>
<sequence>MSNTTMAPNKRFFLYPEPIAAPPSPPRPERQSNPALSGLVLVIATWLLEWSSLLRQYIWKNAGFGDLRNIRGSLESTEPRFDPTVFPLEDEARPDSPSETNGSGNGNGTAAPEKTSKLAPVGQRHYTVADYREMYLSGEVTPLDVAHVILPLIRRDTSPPGPHSLAWHDVKVELVLAAAKASTERYAAGQSLGPLDGVPSAIKDEYEMTGYTTTLGSANEYAIAKLEDGKPDAWNVRQMEAAGIVIFGKASMHEFGMDTSGNNITFGTTRNPFNPAYYPGGSSGGSAYAVASGLVPIALGSDGGGSIRIPASYCSVFGLKTSHGRLSCKPGENHSNTSAVNGPLAADIRSLAAFYGILSEAHPTTYFPQRSPFSPAPTADQILFSPSASQIGGQNRKKLLGIPEAWFTRADPSVQKLCRATIARLVTQKGYTTVPIDIPFLHEGQIAHALTILTDAASLLPPSHPTVARYKRDYARLSAANRILLALGRTTTAVDFLLAQRLRRVLMQHLAWLWSAEQFGPEMLIVTPVSACAGWPIGNTDVRGGELTRGLSDGDRTLRTMEFVWMGNFCGVPALSVPSGYVVPKEGKGGVAGEAVGKGEVVEGMVPVGLMAMGEWASEEGLLRFGLDAEEVMGAEEDNVQRRPECWVDVLKLAKERKGRS</sequence>
<dbReference type="RefSeq" id="XP_046005117.1">
    <property type="nucleotide sequence ID" value="XM_046155740.1"/>
</dbReference>
<dbReference type="Gene3D" id="3.90.1300.10">
    <property type="entry name" value="Amidase signature (AS) domain"/>
    <property type="match status" value="1"/>
</dbReference>